<sequence>MNRDFLAEFPIPSHLLPAKLQALLTPVGLIPTEMVEVSSRFDSDPAVKPREYAYMAMAVVPEGAAADCLSNLRGTVLVAESKPVLREKGNVENFAPCLAGQDYIVASWGSGSSYTYNLAEKVWMALGLVPRCLGNTEQRLAYDDLSLPSFDVADGDVSAEFHWEASRNIRWRMRNDYLRRYLWLRGAVGVRCFYYQGTVEDRAEIRGLMGGKAHVCIGARDSWFEVDIREHDGRLVLQVWAAVVAVACERSAEPSAEGLVWPGIADPVTSDRANAWLASPTVYLDDRFLERYEQNLYYGSLPLYYGQWLCNPSYRGQWAFSDCRRAGRNIIEVPLREIYKPKPDSEILHAHAFAITPEEAQARGLDGEHVANKTHRLLQQLLDLGDNLSKLGHVAGIEKSPADWVGFDRAKLDYYGWTAYGQLGRLAQVAPLQMTQQAFLSRCKSLHEIWQRIPDGLLRQLLHAAGVPKDPSKGLKSLKLLEALLNVTQRMGAQQERVDSLLSKEAPEGWSERNPNMAPLFLNNDLRIADAHEAVSEAIKTLEKMGFEVASLKAGYGLALDFVFDGVIRAFESVNQALGSLLSR</sequence>
<name>A0A1I2FT14_9BURK</name>
<proteinExistence type="predicted"/>
<accession>A0A1I2FT14</accession>
<keyword evidence="2" id="KW-1185">Reference proteome</keyword>
<reference evidence="2" key="1">
    <citation type="submission" date="2016-10" db="EMBL/GenBank/DDBJ databases">
        <authorList>
            <person name="Varghese N."/>
            <person name="Submissions S."/>
        </authorList>
    </citation>
    <scope>NUCLEOTIDE SEQUENCE [LARGE SCALE GENOMIC DNA]</scope>
    <source>
        <strain evidence="2">DSM 27981</strain>
    </source>
</reference>
<evidence type="ECO:0000313" key="1">
    <source>
        <dbReference type="EMBL" id="SFF08584.1"/>
    </source>
</evidence>
<dbReference type="Proteomes" id="UP000199119">
    <property type="component" value="Unassembled WGS sequence"/>
</dbReference>
<dbReference type="AlphaFoldDB" id="A0A1I2FT14"/>
<gene>
    <name evidence="1" type="ORF">SAMN04489711_1123</name>
</gene>
<dbReference type="STRING" id="1177982.SAMN04489711_1123"/>
<dbReference type="EMBL" id="FONX01000012">
    <property type="protein sequence ID" value="SFF08584.1"/>
    <property type="molecule type" value="Genomic_DNA"/>
</dbReference>
<protein>
    <submittedName>
        <fullName evidence="1">Uncharacterized protein</fullName>
    </submittedName>
</protein>
<organism evidence="1 2">
    <name type="scientific">Paracidovorax wautersii</name>
    <dbReference type="NCBI Taxonomy" id="1177982"/>
    <lineage>
        <taxon>Bacteria</taxon>
        <taxon>Pseudomonadati</taxon>
        <taxon>Pseudomonadota</taxon>
        <taxon>Betaproteobacteria</taxon>
        <taxon>Burkholderiales</taxon>
        <taxon>Comamonadaceae</taxon>
        <taxon>Paracidovorax</taxon>
    </lineage>
</organism>
<dbReference type="RefSeq" id="WP_092940419.1">
    <property type="nucleotide sequence ID" value="NZ_FONX01000012.1"/>
</dbReference>
<dbReference type="OrthoDB" id="1095281at2"/>
<evidence type="ECO:0000313" key="2">
    <source>
        <dbReference type="Proteomes" id="UP000199119"/>
    </source>
</evidence>